<organism evidence="1 2">
    <name type="scientific">Tieghemostelium lacteum</name>
    <name type="common">Slime mold</name>
    <name type="synonym">Dictyostelium lacteum</name>
    <dbReference type="NCBI Taxonomy" id="361077"/>
    <lineage>
        <taxon>Eukaryota</taxon>
        <taxon>Amoebozoa</taxon>
        <taxon>Evosea</taxon>
        <taxon>Eumycetozoa</taxon>
        <taxon>Dictyostelia</taxon>
        <taxon>Dictyosteliales</taxon>
        <taxon>Raperosteliaceae</taxon>
        <taxon>Tieghemostelium</taxon>
    </lineage>
</organism>
<comment type="caution">
    <text evidence="1">The sequence shown here is derived from an EMBL/GenBank/DDBJ whole genome shotgun (WGS) entry which is preliminary data.</text>
</comment>
<protein>
    <submittedName>
        <fullName evidence="1">Uncharacterized protein</fullName>
    </submittedName>
</protein>
<gene>
    <name evidence="1" type="ORF">DLAC_05338</name>
</gene>
<dbReference type="EMBL" id="LODT01000027">
    <property type="protein sequence ID" value="KYQ93552.1"/>
    <property type="molecule type" value="Genomic_DNA"/>
</dbReference>
<proteinExistence type="predicted"/>
<accession>A0A151ZHT9</accession>
<sequence>MQACPYHKGMGGGVDWPEDLANPDWITPINETCNQACKDFAIKQYDRLIEFARMCQLFYRHHDFKGTPRSNVGVLVFMSYLEGKTYPDQNEWIEEYFSCYKKK</sequence>
<evidence type="ECO:0000313" key="1">
    <source>
        <dbReference type="EMBL" id="KYQ93552.1"/>
    </source>
</evidence>
<dbReference type="Proteomes" id="UP000076078">
    <property type="component" value="Unassembled WGS sequence"/>
</dbReference>
<name>A0A151ZHT9_TIELA</name>
<dbReference type="InParanoid" id="A0A151ZHT9"/>
<reference evidence="1 2" key="1">
    <citation type="submission" date="2015-12" db="EMBL/GenBank/DDBJ databases">
        <title>Dictyostelia acquired genes for synthesis and detection of signals that induce cell-type specialization by lateral gene transfer from prokaryotes.</title>
        <authorList>
            <person name="Gloeckner G."/>
            <person name="Schaap P."/>
        </authorList>
    </citation>
    <scope>NUCLEOTIDE SEQUENCE [LARGE SCALE GENOMIC DNA]</scope>
    <source>
        <strain evidence="1 2">TK</strain>
    </source>
</reference>
<keyword evidence="2" id="KW-1185">Reference proteome</keyword>
<dbReference type="AlphaFoldDB" id="A0A151ZHT9"/>
<evidence type="ECO:0000313" key="2">
    <source>
        <dbReference type="Proteomes" id="UP000076078"/>
    </source>
</evidence>